<dbReference type="CDD" id="cd19540">
    <property type="entry name" value="LCL_NRPS-like"/>
    <property type="match status" value="1"/>
</dbReference>
<dbReference type="Pfam" id="PF00668">
    <property type="entry name" value="Condensation"/>
    <property type="match status" value="3"/>
</dbReference>
<feature type="domain" description="Carrier" evidence="4">
    <location>
        <begin position="959"/>
        <end position="1034"/>
    </location>
</feature>
<dbReference type="Pfam" id="PF00501">
    <property type="entry name" value="AMP-binding"/>
    <property type="match status" value="2"/>
</dbReference>
<keyword evidence="6" id="KW-1185">Reference proteome</keyword>
<dbReference type="InterPro" id="IPR009081">
    <property type="entry name" value="PP-bd_ACP"/>
</dbReference>
<dbReference type="Proteomes" id="UP000444960">
    <property type="component" value="Unassembled WGS sequence"/>
</dbReference>
<proteinExistence type="predicted"/>
<dbReference type="PANTHER" id="PTHR45527:SF1">
    <property type="entry name" value="FATTY ACID SYNTHASE"/>
    <property type="match status" value="1"/>
</dbReference>
<sequence>MAMSEDDRRTDSPLLPLTAAQRGMWFAENMSADYSVNVAQYLDIRDVDRPLDVDAVVGMHDLGARELESAFTRLVDVDGTPMQYIDQSLPFTLEQVDLRSSDDPVAAAHDWMNDDYRRPVDLLSGTPLARAALLRVADDRVFWYLRGHHLLLDGFAALNSVLRLVERYNAKIDGREFESKPHADVAELVADDQAYAAGTRRARDREYWAERAADLPERVTLAQRAATAALSPVNLVAGRVLDAGFQSRLGALAVERSSSIAVLLTAGFSAYLARMTGTDEVVLSMPVTGRASAKTKRASGMVSNMLPVRASDVVHASFDELIGQIQLELTGVLRHQRYRFEDIRFDAGMRDASTASFGPIVNMVFFDKPIEITGAQVSYHILASGILEDLRINFYQASPTSPVYVDLHGNPNLYTERELSVHLDRFLAFFENAVTSPGAPLGEIALATDDDLRAVDDAGRGEDVDYTRAGTHLLEQFEHRVAERPDAVALRFEGSDVTYAEFDDMRRRLAGTLVADGVRPGDRVIVALDRGVDQIAAVYAVITAGAAYVPVDPSHPRDRRDLVADAAGARTVIDVDYLASRGRGDRVSTVALPPAAAAYVIFTSGSTGTPKGVQVPHGAVINRLAWTDEHYPLTGDDRVLYKTPHTFDVSVWELFWPLAVGATTVIAKPDGHRDPAYLNRVMVDERVSVLHFVPSMLDVYLDDRAGRPAGEALFADSVRRIFTSGEALTGKSADRVLTASDVDLINLYGPTEAAVDVTEHRVVAGEATPPIGAPVPNTGVLVLDDRLIPVPPGAPGELYLTGAQLAHGYIGRAALTSERFVACPGGDAARMYRTGDLVRWNADGELDYLGRTDFQVKIRGQRVELGEVESVLVDHADVDAAVAMVRDDVASTPTLVAYVRVSNPRTGEPELLAWSRRRLPSHMVPTAVTVLDDFPRNSSGKTDRRALPAPVVRTAAYEAPQSEIEIELAGIIADLLGIDRVGRTDNLFALGGNSLVAARLVTRARDGLGVDLRVSDVFEASDLAELAAGAVHADHDSSSPLVHIDPRPETIPLSTAQSRLWLVNQIDPTAATYNMPGAVRIGPDVDVDALDAAVRDVVRRHEILRSRFVALDDGTQAQVVGSTSSMADAIVLTPQPTDDVDAAVRIIADTGFDLTVDAPFRARLVRDAAGYVLVVVVHHIAADGYSLIPLIADLGAAYAARRAGSVPDLDWDGLQYADYAIWQNRHLVRDGASTLVADLDFWRTELADLPELLPLPTDRPRPAVASGRGAYVDLAADGVLAGGVRDLAKAAGVTPFSVIHAAMALVLARCSGTTDIAVGVAVDGRRDDRLNRLVGMFIDTVVLRTDVCERASLGTYLSDAHRVRARALSRATVPFERVVEALAPARSAAHTPLFQVGLTMLSDTTGAVRGASDMQLLDARVPAAKYDVSVTVTERADRLDFEVSYATDLFDRASALWFGQAVLRVLDQFTQASTDLPVAAIDIVDARSFAELTRPPTAAVDAVTLGDLWDAHGAADPGTVRDGDAVHTRADFDAASNRLARELIAAGVGPGDVVAVGFPRGVASVTALVAVTKAGAAFVSVDPALPVERRAEIVADSGAVLALGSQGIGGVDWIEPAAADRSGDPIRPDELRRAVHADDVAYLIYTSGSTGKPKAAVVSHRGLANMTANQRDVLRLDETSSVLHVAATSFDASVFEITMALCSGASLVVSPPDVFAGDDLVRVIADGGVTHAVMTPSVLAGLDPESVPSVSTVISVGEACPPELVDRWADAGRSFFNLYGPTEATIWATAAGPLAAGDEVTIGRVVPGVGALVLDGGLRPVPVGVAGELFLTGDQLALGYLGRPELTAARFVASPFGAEGTRMYRTGDRVTRLADGSFRYLGRTDFQLKIRGMRVEPGEVDGALSLHPDVAMTLTVGAPGPSGGTVLVSYAAPRGGARLDPVALRAHAAGLLPAHLVPHTVVPVETFVTNTVGKIDRSALPAVDFAADRVFVAPRDDAERLVAEVFAAELGTDRVSVTDDFFALGGTSLSAVAVSGRLGKLRGRRIALRDVFEHPSAAELAAFLDTADVAVEEPLRRRAGAGPVPVSGAQRSMWLVNSVDRTSSAYNIALALRLEGPLDTGAMRGALDDVLARHEALRTVYPLVDTDPVQAVVPRAEAAARVEFDVRDAGDDLPGAIAAVTGRGFDLAADLPLRAALLRTGDDHVLVLSIHHISADGASMAPLAVDMMTAYAARVSGTAPTWHELPIQYSDFADWQARRLAAVGADGRTLEQRQLDFWRDALADAPSRLELPIDRIRPKNPSFVGDAVDFVLGAETVAALDRLGRSYGASLFMVTHAAYAILLARLAGQRDVVVGTPYAGRDNAVLEPLVGMFVNTLALRSRVDPGERFVDVLDRVRVDDLAAMANADVAFDDIVARTGTGAGSSSALFQAMFVFQNLAFPRVEIAGLTVSAEDEQLTSAKVDVQLTLFPSDPKDPTAAGDVRGQLVYSTDVFARSTGEAMVERYVRLVEAIAADPEAIVGDIDLDERIDEAAGDAPRGLSDLVADAAAAIPTAVAAEHDGSTVTFGDIEATIGALEAAMPGTDRDSLLTMTLMSLLPTVGPAGPAALEGVLAMLRANASPADAR</sequence>
<feature type="domain" description="Carrier" evidence="4">
    <location>
        <begin position="1993"/>
        <end position="2068"/>
    </location>
</feature>
<dbReference type="InterPro" id="IPR023213">
    <property type="entry name" value="CAT-like_dom_sf"/>
</dbReference>
<dbReference type="GO" id="GO:0008610">
    <property type="term" value="P:lipid biosynthetic process"/>
    <property type="evidence" value="ECO:0007669"/>
    <property type="project" value="UniProtKB-ARBA"/>
</dbReference>
<dbReference type="Gene3D" id="3.30.559.10">
    <property type="entry name" value="Chloramphenicol acetyltransferase-like domain"/>
    <property type="match status" value="3"/>
</dbReference>
<dbReference type="SUPFAM" id="SSF47336">
    <property type="entry name" value="ACP-like"/>
    <property type="match status" value="2"/>
</dbReference>
<evidence type="ECO:0000256" key="2">
    <source>
        <dbReference type="ARBA" id="ARBA00022450"/>
    </source>
</evidence>
<dbReference type="Gene3D" id="3.30.300.30">
    <property type="match status" value="2"/>
</dbReference>
<dbReference type="Gene3D" id="1.10.1200.10">
    <property type="entry name" value="ACP-like"/>
    <property type="match status" value="2"/>
</dbReference>
<evidence type="ECO:0000313" key="6">
    <source>
        <dbReference type="Proteomes" id="UP000444960"/>
    </source>
</evidence>
<dbReference type="InterPro" id="IPR001242">
    <property type="entry name" value="Condensation_dom"/>
</dbReference>
<dbReference type="InterPro" id="IPR042099">
    <property type="entry name" value="ANL_N_sf"/>
</dbReference>
<evidence type="ECO:0000256" key="1">
    <source>
        <dbReference type="ARBA" id="ARBA00001957"/>
    </source>
</evidence>
<dbReference type="Gene3D" id="3.40.50.12780">
    <property type="entry name" value="N-terminal domain of ligase-like"/>
    <property type="match status" value="2"/>
</dbReference>
<dbReference type="InterPro" id="IPR020845">
    <property type="entry name" value="AMP-binding_CS"/>
</dbReference>
<dbReference type="InterPro" id="IPR025110">
    <property type="entry name" value="AMP-bd_C"/>
</dbReference>
<dbReference type="SUPFAM" id="SSF52777">
    <property type="entry name" value="CoA-dependent acyltransferases"/>
    <property type="match status" value="6"/>
</dbReference>
<dbReference type="GO" id="GO:0044550">
    <property type="term" value="P:secondary metabolite biosynthetic process"/>
    <property type="evidence" value="ECO:0007669"/>
    <property type="project" value="TreeGrafter"/>
</dbReference>
<dbReference type="GO" id="GO:0043041">
    <property type="term" value="P:amino acid activation for nonribosomal peptide biosynthetic process"/>
    <property type="evidence" value="ECO:0007669"/>
    <property type="project" value="TreeGrafter"/>
</dbReference>
<dbReference type="Pfam" id="PF00550">
    <property type="entry name" value="PP-binding"/>
    <property type="match status" value="2"/>
</dbReference>
<reference evidence="6" key="1">
    <citation type="submission" date="2019-06" db="EMBL/GenBank/DDBJ databases">
        <title>Gordonia isolated from sludge of a wastewater treatment plant.</title>
        <authorList>
            <person name="Tamura T."/>
            <person name="Aoyama K."/>
            <person name="Kang Y."/>
            <person name="Saito S."/>
            <person name="Akiyama N."/>
            <person name="Yazawa K."/>
            <person name="Gonoi T."/>
            <person name="Mikami Y."/>
        </authorList>
    </citation>
    <scope>NUCLEOTIDE SEQUENCE [LARGE SCALE GENOMIC DNA]</scope>
    <source>
        <strain evidence="6">NBRC 107696</strain>
    </source>
</reference>
<dbReference type="InterPro" id="IPR000873">
    <property type="entry name" value="AMP-dep_synth/lig_dom"/>
</dbReference>
<dbReference type="EMBL" id="BJOV01000001">
    <property type="protein sequence ID" value="GED99903.1"/>
    <property type="molecule type" value="Genomic_DNA"/>
</dbReference>
<dbReference type="InterPro" id="IPR045851">
    <property type="entry name" value="AMP-bd_C_sf"/>
</dbReference>
<dbReference type="GO" id="GO:0003824">
    <property type="term" value="F:catalytic activity"/>
    <property type="evidence" value="ECO:0007669"/>
    <property type="project" value="InterPro"/>
</dbReference>
<dbReference type="InterPro" id="IPR036736">
    <property type="entry name" value="ACP-like_sf"/>
</dbReference>
<dbReference type="SUPFAM" id="SSF56801">
    <property type="entry name" value="Acetyl-CoA synthetase-like"/>
    <property type="match status" value="2"/>
</dbReference>
<protein>
    <recommendedName>
        <fullName evidence="4">Carrier domain-containing protein</fullName>
    </recommendedName>
</protein>
<evidence type="ECO:0000259" key="4">
    <source>
        <dbReference type="PROSITE" id="PS50075"/>
    </source>
</evidence>
<dbReference type="GO" id="GO:0005737">
    <property type="term" value="C:cytoplasm"/>
    <property type="evidence" value="ECO:0007669"/>
    <property type="project" value="TreeGrafter"/>
</dbReference>
<dbReference type="InterPro" id="IPR006162">
    <property type="entry name" value="Ppantetheine_attach_site"/>
</dbReference>
<organism evidence="5 6">
    <name type="scientific">Gordonia spumicola</name>
    <dbReference type="NCBI Taxonomy" id="589161"/>
    <lineage>
        <taxon>Bacteria</taxon>
        <taxon>Bacillati</taxon>
        <taxon>Actinomycetota</taxon>
        <taxon>Actinomycetes</taxon>
        <taxon>Mycobacteriales</taxon>
        <taxon>Gordoniaceae</taxon>
        <taxon>Gordonia</taxon>
    </lineage>
</organism>
<evidence type="ECO:0000256" key="3">
    <source>
        <dbReference type="ARBA" id="ARBA00022553"/>
    </source>
</evidence>
<dbReference type="PROSITE" id="PS00455">
    <property type="entry name" value="AMP_BINDING"/>
    <property type="match status" value="2"/>
</dbReference>
<comment type="caution">
    <text evidence="5">The sequence shown here is derived from an EMBL/GenBank/DDBJ whole genome shotgun (WGS) entry which is preliminary data.</text>
</comment>
<name>A0A7I9V409_9ACTN</name>
<dbReference type="Pfam" id="PF13193">
    <property type="entry name" value="AMP-binding_C"/>
    <property type="match status" value="1"/>
</dbReference>
<accession>A0A7I9V409</accession>
<dbReference type="InterPro" id="IPR020806">
    <property type="entry name" value="PKS_PP-bd"/>
</dbReference>
<comment type="cofactor">
    <cofactor evidence="1">
        <name>pantetheine 4'-phosphate</name>
        <dbReference type="ChEBI" id="CHEBI:47942"/>
    </cofactor>
</comment>
<dbReference type="PROSITE" id="PS00012">
    <property type="entry name" value="PHOSPHOPANTETHEINE"/>
    <property type="match status" value="1"/>
</dbReference>
<dbReference type="NCBIfam" id="TIGR01733">
    <property type="entry name" value="AA-adenyl-dom"/>
    <property type="match status" value="2"/>
</dbReference>
<dbReference type="PANTHER" id="PTHR45527">
    <property type="entry name" value="NONRIBOSOMAL PEPTIDE SYNTHETASE"/>
    <property type="match status" value="1"/>
</dbReference>
<keyword evidence="2" id="KW-0596">Phosphopantetheine</keyword>
<gene>
    <name evidence="5" type="ORF">nbrc107696_03500</name>
</gene>
<keyword evidence="3" id="KW-0597">Phosphoprotein</keyword>
<evidence type="ECO:0000313" key="5">
    <source>
        <dbReference type="EMBL" id="GED99903.1"/>
    </source>
</evidence>
<dbReference type="FunFam" id="3.40.50.12780:FF:000012">
    <property type="entry name" value="Non-ribosomal peptide synthetase"/>
    <property type="match status" value="1"/>
</dbReference>
<dbReference type="GO" id="GO:0031177">
    <property type="term" value="F:phosphopantetheine binding"/>
    <property type="evidence" value="ECO:0007669"/>
    <property type="project" value="InterPro"/>
</dbReference>
<dbReference type="Gene3D" id="3.30.559.30">
    <property type="entry name" value="Nonribosomal peptide synthetase, condensation domain"/>
    <property type="match status" value="3"/>
</dbReference>
<dbReference type="InterPro" id="IPR010071">
    <property type="entry name" value="AA_adenyl_dom"/>
</dbReference>
<dbReference type="PROSITE" id="PS50075">
    <property type="entry name" value="CARRIER"/>
    <property type="match status" value="2"/>
</dbReference>
<dbReference type="UniPathway" id="UPA00011"/>
<dbReference type="SMART" id="SM00823">
    <property type="entry name" value="PKS_PP"/>
    <property type="match status" value="2"/>
</dbReference>